<evidence type="ECO:0008006" key="3">
    <source>
        <dbReference type="Google" id="ProtNLM"/>
    </source>
</evidence>
<evidence type="ECO:0000313" key="1">
    <source>
        <dbReference type="EMBL" id="KAJ8940083.1"/>
    </source>
</evidence>
<accession>A0AAV8XM37</accession>
<dbReference type="AlphaFoldDB" id="A0AAV8XM37"/>
<dbReference type="SUPFAM" id="SSF55729">
    <property type="entry name" value="Acyl-CoA N-acyltransferases (Nat)"/>
    <property type="match status" value="1"/>
</dbReference>
<name>A0AAV8XM37_9CUCU</name>
<reference evidence="1" key="1">
    <citation type="journal article" date="2023" name="Insect Mol. Biol.">
        <title>Genome sequencing provides insights into the evolution of gene families encoding plant cell wall-degrading enzymes in longhorned beetles.</title>
        <authorList>
            <person name="Shin N.R."/>
            <person name="Okamura Y."/>
            <person name="Kirsch R."/>
            <person name="Pauchet Y."/>
        </authorList>
    </citation>
    <scope>NUCLEOTIDE SEQUENCE</scope>
    <source>
        <strain evidence="1">RBIC_L_NR</strain>
    </source>
</reference>
<dbReference type="PANTHER" id="PTHR20905">
    <property type="entry name" value="N-ACETYLTRANSFERASE-RELATED"/>
    <property type="match status" value="1"/>
</dbReference>
<dbReference type="Proteomes" id="UP001162156">
    <property type="component" value="Unassembled WGS sequence"/>
</dbReference>
<sequence length="232" mass="25778">MIQNAEFLDGALNVMREGFYPDESACTALGLPQHPEAISELEELTIRTSRDGVSVIAIESATQKVVGAAFNKLQVKNNSEDGSYFENYAKSCKYSSSRGLVKFMIDADAACDMFEYCHVDCLLEIMFLGTLPEFRKSGIGKKLCEVSTEIARSLLRGDNIKQPMNGKELPLEPVPKIVSALFTSPTSQRIGRSLGWEIVARISYEKFFHEGKTFASILGKDIPDTTLEFKRL</sequence>
<keyword evidence="2" id="KW-1185">Reference proteome</keyword>
<proteinExistence type="predicted"/>
<gene>
    <name evidence="1" type="ORF">NQ314_010917</name>
</gene>
<comment type="caution">
    <text evidence="1">The sequence shown here is derived from an EMBL/GenBank/DDBJ whole genome shotgun (WGS) entry which is preliminary data.</text>
</comment>
<dbReference type="PANTHER" id="PTHR20905:SF28">
    <property type="entry name" value="GH28833P-RELATED"/>
    <property type="match status" value="1"/>
</dbReference>
<dbReference type="EMBL" id="JANEYF010003027">
    <property type="protein sequence ID" value="KAJ8940083.1"/>
    <property type="molecule type" value="Genomic_DNA"/>
</dbReference>
<dbReference type="InterPro" id="IPR016181">
    <property type="entry name" value="Acyl_CoA_acyltransferase"/>
</dbReference>
<protein>
    <recommendedName>
        <fullName evidence="3">N-acetyltransferase domain-containing protein</fullName>
    </recommendedName>
</protein>
<dbReference type="CDD" id="cd04301">
    <property type="entry name" value="NAT_SF"/>
    <property type="match status" value="1"/>
</dbReference>
<dbReference type="GO" id="GO:0008080">
    <property type="term" value="F:N-acetyltransferase activity"/>
    <property type="evidence" value="ECO:0007669"/>
    <property type="project" value="TreeGrafter"/>
</dbReference>
<evidence type="ECO:0000313" key="2">
    <source>
        <dbReference type="Proteomes" id="UP001162156"/>
    </source>
</evidence>
<organism evidence="1 2">
    <name type="scientific">Rhamnusium bicolor</name>
    <dbReference type="NCBI Taxonomy" id="1586634"/>
    <lineage>
        <taxon>Eukaryota</taxon>
        <taxon>Metazoa</taxon>
        <taxon>Ecdysozoa</taxon>
        <taxon>Arthropoda</taxon>
        <taxon>Hexapoda</taxon>
        <taxon>Insecta</taxon>
        <taxon>Pterygota</taxon>
        <taxon>Neoptera</taxon>
        <taxon>Endopterygota</taxon>
        <taxon>Coleoptera</taxon>
        <taxon>Polyphaga</taxon>
        <taxon>Cucujiformia</taxon>
        <taxon>Chrysomeloidea</taxon>
        <taxon>Cerambycidae</taxon>
        <taxon>Lepturinae</taxon>
        <taxon>Rhagiini</taxon>
        <taxon>Rhamnusium</taxon>
    </lineage>
</organism>
<dbReference type="Gene3D" id="3.40.630.30">
    <property type="match status" value="1"/>
</dbReference>